<dbReference type="PROSITE" id="PS00166">
    <property type="entry name" value="ENOYL_COA_HYDRATASE"/>
    <property type="match status" value="1"/>
</dbReference>
<dbReference type="Pfam" id="PF00378">
    <property type="entry name" value="ECH_1"/>
    <property type="match status" value="1"/>
</dbReference>
<comment type="similarity">
    <text evidence="1">Belongs to the enoyl-CoA hydratase/isomerase family.</text>
</comment>
<dbReference type="SUPFAM" id="SSF52096">
    <property type="entry name" value="ClpP/crotonase"/>
    <property type="match status" value="1"/>
</dbReference>
<dbReference type="InterPro" id="IPR001753">
    <property type="entry name" value="Enoyl-CoA_hydra/iso"/>
</dbReference>
<dbReference type="GO" id="GO:0006635">
    <property type="term" value="P:fatty acid beta-oxidation"/>
    <property type="evidence" value="ECO:0007669"/>
    <property type="project" value="TreeGrafter"/>
</dbReference>
<dbReference type="EMBL" id="CAFAAB010000004">
    <property type="protein sequence ID" value="CAB4773970.1"/>
    <property type="molecule type" value="Genomic_DNA"/>
</dbReference>
<protein>
    <submittedName>
        <fullName evidence="2">Unannotated protein</fullName>
    </submittedName>
</protein>
<gene>
    <name evidence="2" type="ORF">UFOPK2958_00076</name>
</gene>
<evidence type="ECO:0000256" key="1">
    <source>
        <dbReference type="ARBA" id="ARBA00005254"/>
    </source>
</evidence>
<organism evidence="2">
    <name type="scientific">freshwater metagenome</name>
    <dbReference type="NCBI Taxonomy" id="449393"/>
    <lineage>
        <taxon>unclassified sequences</taxon>
        <taxon>metagenomes</taxon>
        <taxon>ecological metagenomes</taxon>
    </lineage>
</organism>
<dbReference type="CDD" id="cd06558">
    <property type="entry name" value="crotonase-like"/>
    <property type="match status" value="1"/>
</dbReference>
<accession>A0A6J6VPI0</accession>
<dbReference type="InterPro" id="IPR029045">
    <property type="entry name" value="ClpP/crotonase-like_dom_sf"/>
</dbReference>
<dbReference type="AlphaFoldDB" id="A0A6J6VPI0"/>
<dbReference type="PANTHER" id="PTHR11941:SF75">
    <property type="entry name" value="ENOYL-COA HYDRATASE_ISOMERASE FAMILY PROTEIN"/>
    <property type="match status" value="1"/>
</dbReference>
<dbReference type="Gene3D" id="3.90.226.10">
    <property type="entry name" value="2-enoyl-CoA Hydratase, Chain A, domain 1"/>
    <property type="match status" value="1"/>
</dbReference>
<sequence length="218" mass="24272">MDISVENIGDVALVRWNDGQNRINLDSIDRIRTIFRELAEREGPLAVVWTGADKFFSNGLDLDRFGNNPEEMGETLIQLDRLFGQLMVFPGYLIAALNGHTFAGGAMLSLTADYRIMRSDRGYWCLNEVDINMFLPPNMADVVLARMPKNSALEAMNTARRYSAVEAKEAGIVEAIAEGDDVLAKALEYAAVIAQKNRRGIATHKEYIFGDLARQLQA</sequence>
<dbReference type="PANTHER" id="PTHR11941">
    <property type="entry name" value="ENOYL-COA HYDRATASE-RELATED"/>
    <property type="match status" value="1"/>
</dbReference>
<dbReference type="InterPro" id="IPR018376">
    <property type="entry name" value="Enoyl-CoA_hyd/isom_CS"/>
</dbReference>
<reference evidence="2" key="1">
    <citation type="submission" date="2020-05" db="EMBL/GenBank/DDBJ databases">
        <authorList>
            <person name="Chiriac C."/>
            <person name="Salcher M."/>
            <person name="Ghai R."/>
            <person name="Kavagutti S V."/>
        </authorList>
    </citation>
    <scope>NUCLEOTIDE SEQUENCE</scope>
</reference>
<proteinExistence type="inferred from homology"/>
<dbReference type="GO" id="GO:0005777">
    <property type="term" value="C:peroxisome"/>
    <property type="evidence" value="ECO:0007669"/>
    <property type="project" value="TreeGrafter"/>
</dbReference>
<dbReference type="GO" id="GO:0004165">
    <property type="term" value="F:delta(3)-delta(2)-enoyl-CoA isomerase activity"/>
    <property type="evidence" value="ECO:0007669"/>
    <property type="project" value="TreeGrafter"/>
</dbReference>
<name>A0A6J6VPI0_9ZZZZ</name>
<evidence type="ECO:0000313" key="2">
    <source>
        <dbReference type="EMBL" id="CAB4773970.1"/>
    </source>
</evidence>